<evidence type="ECO:0000259" key="3">
    <source>
        <dbReference type="PROSITE" id="PS50887"/>
    </source>
</evidence>
<dbReference type="GO" id="GO:1902201">
    <property type="term" value="P:negative regulation of bacterial-type flagellum-dependent cell motility"/>
    <property type="evidence" value="ECO:0007669"/>
    <property type="project" value="TreeGrafter"/>
</dbReference>
<accession>A0A9J6RNP1</accession>
<dbReference type="SUPFAM" id="SSF55073">
    <property type="entry name" value="Nucleotide cyclase"/>
    <property type="match status" value="1"/>
</dbReference>
<sequence length="280" mass="30967">MTDKLEDEFHLLNAETMDELLALVGERKRVEMLLVYTESLAADCAQLRANEQLRGLPILAVGRYGSEQMQDEAITAGAIDYIDVGNVSATVLEARVRSLYELKARGDQLAEIARLDALTAVPNRYYFEEAIDVEWRRCCREFNALTLIMIDVDGFTAFNEHYGAGVGDNCLKRIAKVVENNCLRAADVVARFDSDEFVVLLPGTEFENAMRVGENICRAVAALDLIHEYSDCSDIVTVSIGVASIDPSQDQDYKLLVNEAEEMLHSAQQHGGNQALGVAL</sequence>
<dbReference type="InterPro" id="IPR000160">
    <property type="entry name" value="GGDEF_dom"/>
</dbReference>
<dbReference type="InterPro" id="IPR050469">
    <property type="entry name" value="Diguanylate_Cyclase"/>
</dbReference>
<gene>
    <name evidence="4" type="ORF">O0V09_11130</name>
</gene>
<dbReference type="GO" id="GO:0052621">
    <property type="term" value="F:diguanylate cyclase activity"/>
    <property type="evidence" value="ECO:0007669"/>
    <property type="project" value="UniProtKB-EC"/>
</dbReference>
<evidence type="ECO:0000313" key="5">
    <source>
        <dbReference type="Proteomes" id="UP001069090"/>
    </source>
</evidence>
<dbReference type="AlphaFoldDB" id="A0A9J6RNP1"/>
<protein>
    <recommendedName>
        <fullName evidence="1">diguanylate cyclase</fullName>
        <ecNumber evidence="1">2.7.7.65</ecNumber>
    </recommendedName>
</protein>
<dbReference type="PANTHER" id="PTHR45138:SF9">
    <property type="entry name" value="DIGUANYLATE CYCLASE DGCM-RELATED"/>
    <property type="match status" value="1"/>
</dbReference>
<dbReference type="GO" id="GO:0005886">
    <property type="term" value="C:plasma membrane"/>
    <property type="evidence" value="ECO:0007669"/>
    <property type="project" value="TreeGrafter"/>
</dbReference>
<keyword evidence="4" id="KW-0808">Transferase</keyword>
<dbReference type="GO" id="GO:0043709">
    <property type="term" value="P:cell adhesion involved in single-species biofilm formation"/>
    <property type="evidence" value="ECO:0007669"/>
    <property type="project" value="TreeGrafter"/>
</dbReference>
<organism evidence="4 5">
    <name type="scientific">Dasania phycosphaerae</name>
    <dbReference type="NCBI Taxonomy" id="2950436"/>
    <lineage>
        <taxon>Bacteria</taxon>
        <taxon>Pseudomonadati</taxon>
        <taxon>Pseudomonadota</taxon>
        <taxon>Gammaproteobacteria</taxon>
        <taxon>Cellvibrionales</taxon>
        <taxon>Spongiibacteraceae</taxon>
        <taxon>Dasania</taxon>
    </lineage>
</organism>
<dbReference type="EC" id="2.7.7.65" evidence="1"/>
<dbReference type="RefSeq" id="WP_258331901.1">
    <property type="nucleotide sequence ID" value="NZ_JAPTGG010000008.1"/>
</dbReference>
<evidence type="ECO:0000313" key="4">
    <source>
        <dbReference type="EMBL" id="MCZ0865759.1"/>
    </source>
</evidence>
<dbReference type="Gene3D" id="3.30.70.270">
    <property type="match status" value="1"/>
</dbReference>
<dbReference type="Pfam" id="PF00990">
    <property type="entry name" value="GGDEF"/>
    <property type="match status" value="1"/>
</dbReference>
<name>A0A9J6RNP1_9GAMM</name>
<dbReference type="CDD" id="cd01949">
    <property type="entry name" value="GGDEF"/>
    <property type="match status" value="1"/>
</dbReference>
<keyword evidence="4" id="KW-0548">Nucleotidyltransferase</keyword>
<comment type="caution">
    <text evidence="4">The sequence shown here is derived from an EMBL/GenBank/DDBJ whole genome shotgun (WGS) entry which is preliminary data.</text>
</comment>
<keyword evidence="5" id="KW-1185">Reference proteome</keyword>
<reference evidence="4 5" key="1">
    <citation type="submission" date="2022-12" db="EMBL/GenBank/DDBJ databases">
        <title>Dasania phycosphaerae sp. nov., isolated from particulate material of the south coast of Korea.</title>
        <authorList>
            <person name="Jiang Y."/>
        </authorList>
    </citation>
    <scope>NUCLEOTIDE SEQUENCE [LARGE SCALE GENOMIC DNA]</scope>
    <source>
        <strain evidence="4 5">GY-19</strain>
    </source>
</reference>
<dbReference type="Proteomes" id="UP001069090">
    <property type="component" value="Unassembled WGS sequence"/>
</dbReference>
<dbReference type="PANTHER" id="PTHR45138">
    <property type="entry name" value="REGULATORY COMPONENTS OF SENSORY TRANSDUCTION SYSTEM"/>
    <property type="match status" value="1"/>
</dbReference>
<comment type="catalytic activity">
    <reaction evidence="2">
        <text>2 GTP = 3',3'-c-di-GMP + 2 diphosphate</text>
        <dbReference type="Rhea" id="RHEA:24898"/>
        <dbReference type="ChEBI" id="CHEBI:33019"/>
        <dbReference type="ChEBI" id="CHEBI:37565"/>
        <dbReference type="ChEBI" id="CHEBI:58805"/>
        <dbReference type="EC" id="2.7.7.65"/>
    </reaction>
</comment>
<dbReference type="EMBL" id="JAPTGG010000008">
    <property type="protein sequence ID" value="MCZ0865759.1"/>
    <property type="molecule type" value="Genomic_DNA"/>
</dbReference>
<dbReference type="SUPFAM" id="SSF52172">
    <property type="entry name" value="CheY-like"/>
    <property type="match status" value="1"/>
</dbReference>
<evidence type="ECO:0000256" key="1">
    <source>
        <dbReference type="ARBA" id="ARBA00012528"/>
    </source>
</evidence>
<dbReference type="SMART" id="SM00267">
    <property type="entry name" value="GGDEF"/>
    <property type="match status" value="1"/>
</dbReference>
<dbReference type="NCBIfam" id="TIGR00254">
    <property type="entry name" value="GGDEF"/>
    <property type="match status" value="1"/>
</dbReference>
<dbReference type="PROSITE" id="PS50887">
    <property type="entry name" value="GGDEF"/>
    <property type="match status" value="1"/>
</dbReference>
<evidence type="ECO:0000256" key="2">
    <source>
        <dbReference type="ARBA" id="ARBA00034247"/>
    </source>
</evidence>
<proteinExistence type="predicted"/>
<feature type="domain" description="GGDEF" evidence="3">
    <location>
        <begin position="143"/>
        <end position="280"/>
    </location>
</feature>
<dbReference type="InterPro" id="IPR029787">
    <property type="entry name" value="Nucleotide_cyclase"/>
</dbReference>
<dbReference type="InterPro" id="IPR043128">
    <property type="entry name" value="Rev_trsase/Diguanyl_cyclase"/>
</dbReference>
<dbReference type="InterPro" id="IPR011006">
    <property type="entry name" value="CheY-like_superfamily"/>
</dbReference>